<evidence type="ECO:0000313" key="2">
    <source>
        <dbReference type="EMBL" id="GBG12849.1"/>
    </source>
</evidence>
<dbReference type="EMBL" id="BDOQ01000002">
    <property type="protein sequence ID" value="GBG12849.1"/>
    <property type="molecule type" value="Genomic_DNA"/>
</dbReference>
<proteinExistence type="predicted"/>
<keyword evidence="3" id="KW-1185">Reference proteome</keyword>
<evidence type="ECO:0000313" key="3">
    <source>
        <dbReference type="Proteomes" id="UP000245081"/>
    </source>
</evidence>
<gene>
    <name evidence="2" type="ORF">NMK_0384</name>
</gene>
<name>A0A2R5F494_9PROT</name>
<sequence length="108" mass="11797">MRNRSIEILQFIFIVLYSQSLDLNDGSFSAFGYILRDIANIGASILLTLALLKFPQSGSSYTTLTELRSLPRSTYPTIPGARATMSSTSCGGKDFGGVVRPENISRDQ</sequence>
<feature type="region of interest" description="Disordered" evidence="1">
    <location>
        <begin position="85"/>
        <end position="108"/>
    </location>
</feature>
<comment type="caution">
    <text evidence="2">The sequence shown here is derived from an EMBL/GenBank/DDBJ whole genome shotgun (WGS) entry which is preliminary data.</text>
</comment>
<dbReference type="Proteomes" id="UP000245081">
    <property type="component" value="Unassembled WGS sequence"/>
</dbReference>
<accession>A0A2R5F494</accession>
<dbReference type="AlphaFoldDB" id="A0A2R5F494"/>
<evidence type="ECO:0000256" key="1">
    <source>
        <dbReference type="SAM" id="MobiDB-lite"/>
    </source>
</evidence>
<organism evidence="2 3">
    <name type="scientific">Novimethylophilus kurashikiensis</name>
    <dbReference type="NCBI Taxonomy" id="1825523"/>
    <lineage>
        <taxon>Bacteria</taxon>
        <taxon>Pseudomonadati</taxon>
        <taxon>Pseudomonadota</taxon>
        <taxon>Betaproteobacteria</taxon>
        <taxon>Nitrosomonadales</taxon>
        <taxon>Methylophilaceae</taxon>
        <taxon>Novimethylophilus</taxon>
    </lineage>
</organism>
<protein>
    <submittedName>
        <fullName evidence="2">EtfB protein</fullName>
    </submittedName>
</protein>
<reference evidence="2 3" key="1">
    <citation type="journal article" date="2018" name="Environ. Microbiol.">
        <title>Isolation and genomic characterization of Novimethylophilus kurashikiensis gen. nov. sp. nov., a new lanthanide-dependent methylotrophic species of Methylophilaceae.</title>
        <authorList>
            <person name="Lv H."/>
            <person name="Sahin N."/>
            <person name="Tani A."/>
        </authorList>
    </citation>
    <scope>NUCLEOTIDE SEQUENCE [LARGE SCALE GENOMIC DNA]</scope>
    <source>
        <strain evidence="2 3">La2-4</strain>
    </source>
</reference>